<dbReference type="InterPro" id="IPR050484">
    <property type="entry name" value="Transf_Hexapept/Carb_Anhydrase"/>
</dbReference>
<dbReference type="PANTHER" id="PTHR13061">
    <property type="entry name" value="DYNACTIN SUBUNIT P25"/>
    <property type="match status" value="1"/>
</dbReference>
<gene>
    <name evidence="1" type="ORF">HZF24_08130</name>
</gene>
<dbReference type="InterPro" id="IPR001451">
    <property type="entry name" value="Hexapep"/>
</dbReference>
<dbReference type="SUPFAM" id="SSF51161">
    <property type="entry name" value="Trimeric LpxA-like enzymes"/>
    <property type="match status" value="2"/>
</dbReference>
<protein>
    <submittedName>
        <fullName evidence="1">Carbonic anhydrase/acetyltransferase</fullName>
    </submittedName>
</protein>
<dbReference type="AlphaFoldDB" id="A0A974GW52"/>
<evidence type="ECO:0000313" key="2">
    <source>
        <dbReference type="Proteomes" id="UP000611629"/>
    </source>
</evidence>
<accession>A0A974GW52</accession>
<evidence type="ECO:0000313" key="1">
    <source>
        <dbReference type="EMBL" id="NYB74109.1"/>
    </source>
</evidence>
<dbReference type="RefSeq" id="WP_179237800.1">
    <property type="nucleotide sequence ID" value="NZ_JACBNQ010000007.1"/>
</dbReference>
<reference evidence="1" key="1">
    <citation type="submission" date="2020-07" db="EMBL/GenBank/DDBJ databases">
        <title>Genomic analysis of a strain of Sedimentibacter Hydroxybenzoicus DSM7310.</title>
        <authorList>
            <person name="Ma S."/>
        </authorList>
    </citation>
    <scope>NUCLEOTIDE SEQUENCE</scope>
    <source>
        <strain evidence="1">DSM 7310</strain>
    </source>
</reference>
<dbReference type="Gene3D" id="2.160.10.10">
    <property type="entry name" value="Hexapeptide repeat proteins"/>
    <property type="match status" value="2"/>
</dbReference>
<dbReference type="EMBL" id="JACBNQ010000007">
    <property type="protein sequence ID" value="NYB74109.1"/>
    <property type="molecule type" value="Genomic_DNA"/>
</dbReference>
<proteinExistence type="predicted"/>
<dbReference type="PANTHER" id="PTHR13061:SF50">
    <property type="entry name" value="GAMMA CARBONIC ANHYDRASE 1, MITOCHONDRIAL"/>
    <property type="match status" value="1"/>
</dbReference>
<organism evidence="1 2">
    <name type="scientific">Sedimentibacter hydroxybenzoicus DSM 7310</name>
    <dbReference type="NCBI Taxonomy" id="1123245"/>
    <lineage>
        <taxon>Bacteria</taxon>
        <taxon>Bacillati</taxon>
        <taxon>Bacillota</taxon>
        <taxon>Tissierellia</taxon>
        <taxon>Sedimentibacter</taxon>
    </lineage>
</organism>
<comment type="caution">
    <text evidence="1">The sequence shown here is derived from an EMBL/GenBank/DDBJ whole genome shotgun (WGS) entry which is preliminary data.</text>
</comment>
<name>A0A974GW52_SEDHY</name>
<dbReference type="Proteomes" id="UP000611629">
    <property type="component" value="Unassembled WGS sequence"/>
</dbReference>
<dbReference type="InterPro" id="IPR011004">
    <property type="entry name" value="Trimer_LpxA-like_sf"/>
</dbReference>
<dbReference type="Pfam" id="PF00132">
    <property type="entry name" value="Hexapep"/>
    <property type="match status" value="2"/>
</dbReference>
<sequence length="323" mass="34931">MTNLKIDDSARLIGKLRLGNNVYAAQGSLLRSVDDSIIIENDTWILENSVLIGTKEHPLKVGSKTVFGHKCIAIGAEVGNLCEIGNCVMFLPNSKIGNMCIFGEGTIIPEGMVIPDESVVVGRPGRIIRKLTDDDKNMIAKMRGNNIALSSFVENIVDYESKRGSTMGKLYEYNGINPTISESAFIYDSAEITGNVRIGNNSIIASGVRIIGNSHGPVKIGNNVRILENSVLHLLPDNELVIEDNVIIGPGCMIHGTTIGANSIIESGSIICDYSKLGKNTLVKAGTLVKQRSIFDDNEILEGYPAKNTGMNQDIQSKPTWTI</sequence>
<keyword evidence="2" id="KW-1185">Reference proteome</keyword>